<dbReference type="Pfam" id="PF04993">
    <property type="entry name" value="TfoX_N"/>
    <property type="match status" value="1"/>
</dbReference>
<dbReference type="SUPFAM" id="SSF159894">
    <property type="entry name" value="YgaC/TfoX-N like"/>
    <property type="match status" value="1"/>
</dbReference>
<gene>
    <name evidence="2" type="ORF">NF685_06910</name>
</gene>
<dbReference type="EMBL" id="JAMXQU010000004">
    <property type="protein sequence ID" value="MCO6159753.1"/>
    <property type="molecule type" value="Genomic_DNA"/>
</dbReference>
<evidence type="ECO:0000259" key="1">
    <source>
        <dbReference type="Pfam" id="PF04993"/>
    </source>
</evidence>
<organism evidence="2 3">
    <name type="scientific">Asaia lannensis NBRC 102526</name>
    <dbReference type="NCBI Taxonomy" id="1307926"/>
    <lineage>
        <taxon>Bacteria</taxon>
        <taxon>Pseudomonadati</taxon>
        <taxon>Pseudomonadota</taxon>
        <taxon>Alphaproteobacteria</taxon>
        <taxon>Acetobacterales</taxon>
        <taxon>Acetobacteraceae</taxon>
        <taxon>Asaia</taxon>
    </lineage>
</organism>
<accession>A0ABT1CFW6</accession>
<comment type="caution">
    <text evidence="2">The sequence shown here is derived from an EMBL/GenBank/DDBJ whole genome shotgun (WGS) entry which is preliminary data.</text>
</comment>
<sequence length="114" mass="12342">MTTYDPAALQTILMRPDLAEFDLSFRPMFGGIMGYAGGKVFASLSNVGLALKMNGKDREALLALPGAQALRYEPDSAPSKTYVVVPEALHTRPDALKIWVARAIAGLPAKKPRR</sequence>
<dbReference type="RefSeq" id="WP_252849097.1">
    <property type="nucleotide sequence ID" value="NZ_BAPW01000010.1"/>
</dbReference>
<evidence type="ECO:0000313" key="3">
    <source>
        <dbReference type="Proteomes" id="UP001523401"/>
    </source>
</evidence>
<reference evidence="2 3" key="1">
    <citation type="submission" date="2022-06" db="EMBL/GenBank/DDBJ databases">
        <title>Whole-genome of Asaia lannensis strain LMG 27011T.</title>
        <authorList>
            <person name="Sombolestani A."/>
        </authorList>
    </citation>
    <scope>NUCLEOTIDE SEQUENCE [LARGE SCALE GENOMIC DNA]</scope>
    <source>
        <strain evidence="2 3">NBRC 102526</strain>
    </source>
</reference>
<proteinExistence type="predicted"/>
<dbReference type="InterPro" id="IPR007076">
    <property type="entry name" value="TfoX_N"/>
</dbReference>
<keyword evidence="3" id="KW-1185">Reference proteome</keyword>
<protein>
    <submittedName>
        <fullName evidence="2">TfoX/Sxy family protein</fullName>
    </submittedName>
</protein>
<feature type="domain" description="TfoX N-terminal" evidence="1">
    <location>
        <begin position="23"/>
        <end position="105"/>
    </location>
</feature>
<evidence type="ECO:0000313" key="2">
    <source>
        <dbReference type="EMBL" id="MCO6159753.1"/>
    </source>
</evidence>
<dbReference type="Gene3D" id="3.30.1460.30">
    <property type="entry name" value="YgaC/TfoX-N like chaperone"/>
    <property type="match status" value="1"/>
</dbReference>
<name>A0ABT1CFW6_9PROT</name>
<dbReference type="Proteomes" id="UP001523401">
    <property type="component" value="Unassembled WGS sequence"/>
</dbReference>